<dbReference type="Proteomes" id="UP001357485">
    <property type="component" value="Unassembled WGS sequence"/>
</dbReference>
<dbReference type="EMBL" id="JAVRRA010000328">
    <property type="protein sequence ID" value="KAK5288803.1"/>
    <property type="molecule type" value="Genomic_DNA"/>
</dbReference>
<protein>
    <recommendedName>
        <fullName evidence="4">MFS transporter</fullName>
    </recommendedName>
</protein>
<comment type="caution">
    <text evidence="2">The sequence shown here is derived from an EMBL/GenBank/DDBJ whole genome shotgun (WGS) entry which is preliminary data.</text>
</comment>
<keyword evidence="1" id="KW-0812">Transmembrane</keyword>
<organism evidence="2 3">
    <name type="scientific">Cryomyces antarcticus</name>
    <dbReference type="NCBI Taxonomy" id="329879"/>
    <lineage>
        <taxon>Eukaryota</taxon>
        <taxon>Fungi</taxon>
        <taxon>Dikarya</taxon>
        <taxon>Ascomycota</taxon>
        <taxon>Pezizomycotina</taxon>
        <taxon>Dothideomycetes</taxon>
        <taxon>Dothideomycetes incertae sedis</taxon>
        <taxon>Cryomyces</taxon>
    </lineage>
</organism>
<name>A0ABR0M7A4_9PEZI</name>
<keyword evidence="1" id="KW-0472">Membrane</keyword>
<proteinExistence type="predicted"/>
<sequence length="84" mass="8987">VGVLGAGGVTNANASGWRTTFWMQAAFHLVTVLGLVLFYHPIRRSDYPKMSLKGYIWACDPIGSVMFISSAAIVLLALDWAGGA</sequence>
<evidence type="ECO:0008006" key="4">
    <source>
        <dbReference type="Google" id="ProtNLM"/>
    </source>
</evidence>
<evidence type="ECO:0000256" key="1">
    <source>
        <dbReference type="SAM" id="Phobius"/>
    </source>
</evidence>
<evidence type="ECO:0000313" key="3">
    <source>
        <dbReference type="Proteomes" id="UP001357485"/>
    </source>
</evidence>
<accession>A0ABR0M7A4</accession>
<feature type="non-terminal residue" evidence="2">
    <location>
        <position position="1"/>
    </location>
</feature>
<gene>
    <name evidence="2" type="ORF">LTR16_003281</name>
</gene>
<feature type="transmembrane region" description="Helical" evidence="1">
    <location>
        <begin position="54"/>
        <end position="78"/>
    </location>
</feature>
<keyword evidence="1" id="KW-1133">Transmembrane helix</keyword>
<feature type="transmembrane region" description="Helical" evidence="1">
    <location>
        <begin position="21"/>
        <end position="42"/>
    </location>
</feature>
<feature type="non-terminal residue" evidence="2">
    <location>
        <position position="84"/>
    </location>
</feature>
<keyword evidence="3" id="KW-1185">Reference proteome</keyword>
<reference evidence="2 3" key="1">
    <citation type="submission" date="2023-08" db="EMBL/GenBank/DDBJ databases">
        <title>Black Yeasts Isolated from many extreme environments.</title>
        <authorList>
            <person name="Coleine C."/>
            <person name="Stajich J.E."/>
            <person name="Selbmann L."/>
        </authorList>
    </citation>
    <scope>NUCLEOTIDE SEQUENCE [LARGE SCALE GENOMIC DNA]</scope>
    <source>
        <strain evidence="2 3">CCFEE 536</strain>
    </source>
</reference>
<evidence type="ECO:0000313" key="2">
    <source>
        <dbReference type="EMBL" id="KAK5288803.1"/>
    </source>
</evidence>